<sequence length="403" mass="44723">MMFMPIVKISISNLQPGMYVVDVGIPWTKAPLLYATPGYITSQEEIQRIANQGYRMIYHDTDRFRPMVGGALDRLTTPDSVWGHRVPLEEELHRAHDVYTASLEHVKQFMHSATNAPLDVTATQPLVESIISSLDRNLDALIFLAKLRLSDEYTFGHSVNVSIFATAYARFRGLDAHDLYAVGMAGLLHDYGKALVPAAILNAPRALKPWEMEIMHSHVLRGYERLKADKAIAPEVLLGVLQHHEKFNGTGYPYGLAGNDISLYGRVLSLSDVYDALTSWRVYKRPLSPHQVLAIMYQMRGQAWTPQDVDLFVKFMGIYPVGSAVELSNGQRGVVCASNQQSPAKPQVKLALDPTGRPLQPTSIVDLTQANGLEITRPLSREESAPLDVPGLLGLPLKRYGQA</sequence>
<dbReference type="Gene3D" id="1.10.3210.10">
    <property type="entry name" value="Hypothetical protein af1432"/>
    <property type="match status" value="1"/>
</dbReference>
<dbReference type="InterPro" id="IPR003607">
    <property type="entry name" value="HD/PDEase_dom"/>
</dbReference>
<comment type="caution">
    <text evidence="2">The sequence shown here is derived from an EMBL/GenBank/DDBJ whole genome shotgun (WGS) entry which is preliminary data.</text>
</comment>
<feature type="domain" description="HD-GYP" evidence="1">
    <location>
        <begin position="132"/>
        <end position="328"/>
    </location>
</feature>
<evidence type="ECO:0000313" key="2">
    <source>
        <dbReference type="EMBL" id="TBH79873.1"/>
    </source>
</evidence>
<dbReference type="EMBL" id="SIXC01000006">
    <property type="protein sequence ID" value="TBH79873.1"/>
    <property type="molecule type" value="Genomic_DNA"/>
</dbReference>
<name>A0A6H3FBM3_9BACT</name>
<organism evidence="2 3">
    <name type="scientific">Desulfovibrio legallii</name>
    <dbReference type="NCBI Taxonomy" id="571438"/>
    <lineage>
        <taxon>Bacteria</taxon>
        <taxon>Pseudomonadati</taxon>
        <taxon>Thermodesulfobacteriota</taxon>
        <taxon>Desulfovibrionia</taxon>
        <taxon>Desulfovibrionales</taxon>
        <taxon>Desulfovibrionaceae</taxon>
        <taxon>Desulfovibrio</taxon>
    </lineage>
</organism>
<evidence type="ECO:0000259" key="1">
    <source>
        <dbReference type="PROSITE" id="PS51832"/>
    </source>
</evidence>
<proteinExistence type="predicted"/>
<reference evidence="2 3" key="1">
    <citation type="submission" date="2018-12" db="EMBL/GenBank/DDBJ databases">
        <title>First genome draft of Desulfovibrio legallis sp. nov.</title>
        <authorList>
            <person name="Ben Dhia O."/>
            <person name="Najjari A."/>
            <person name="Ferjani R."/>
            <person name="Fhoula I."/>
            <person name="Fardeau M.-L."/>
            <person name="Boudabbous A."/>
            <person name="Ouzari H.I."/>
        </authorList>
    </citation>
    <scope>NUCLEOTIDE SEQUENCE [LARGE SCALE GENOMIC DNA]</scope>
    <source>
        <strain evidence="2 3">H1T</strain>
    </source>
</reference>
<dbReference type="CDD" id="cd00077">
    <property type="entry name" value="HDc"/>
    <property type="match status" value="1"/>
</dbReference>
<dbReference type="PANTHER" id="PTHR43155:SF2">
    <property type="entry name" value="CYCLIC DI-GMP PHOSPHODIESTERASE PA4108"/>
    <property type="match status" value="1"/>
</dbReference>
<dbReference type="Proteomes" id="UP000292919">
    <property type="component" value="Unassembled WGS sequence"/>
</dbReference>
<dbReference type="InterPro" id="IPR021812">
    <property type="entry name" value="DUF3391"/>
</dbReference>
<dbReference type="Pfam" id="PF11871">
    <property type="entry name" value="DUF3391"/>
    <property type="match status" value="1"/>
</dbReference>
<dbReference type="RefSeq" id="WP_118229177.1">
    <property type="nucleotide sequence ID" value="NZ_SIXC01000006.1"/>
</dbReference>
<dbReference type="SMART" id="SM00471">
    <property type="entry name" value="HDc"/>
    <property type="match status" value="1"/>
</dbReference>
<dbReference type="InterPro" id="IPR037522">
    <property type="entry name" value="HD_GYP_dom"/>
</dbReference>
<dbReference type="SUPFAM" id="SSF109604">
    <property type="entry name" value="HD-domain/PDEase-like"/>
    <property type="match status" value="1"/>
</dbReference>
<evidence type="ECO:0000313" key="3">
    <source>
        <dbReference type="Proteomes" id="UP000292919"/>
    </source>
</evidence>
<dbReference type="Pfam" id="PF13487">
    <property type="entry name" value="HD_5"/>
    <property type="match status" value="1"/>
</dbReference>
<keyword evidence="3" id="KW-1185">Reference proteome</keyword>
<dbReference type="AlphaFoldDB" id="A0A6H3FBM3"/>
<dbReference type="PANTHER" id="PTHR43155">
    <property type="entry name" value="CYCLIC DI-GMP PHOSPHODIESTERASE PA4108-RELATED"/>
    <property type="match status" value="1"/>
</dbReference>
<protein>
    <submittedName>
        <fullName evidence="2">HD-GYP domain-containing protein</fullName>
    </submittedName>
</protein>
<accession>A0A6H3FBM3</accession>
<gene>
    <name evidence="2" type="ORF">EB812_06185</name>
</gene>
<dbReference type="PROSITE" id="PS51832">
    <property type="entry name" value="HD_GYP"/>
    <property type="match status" value="1"/>
</dbReference>